<proteinExistence type="predicted"/>
<gene>
    <name evidence="2" type="ORF">F3Y22_tig00110799pilonHSYRG00028</name>
</gene>
<name>A0A6A2ZP87_HIBSY</name>
<sequence length="74" mass="8276">MFSTPKDLSFVGYTYKNFDAVKGLRHGFDFNNPSMEQPPVDSIYSDSDLGYPTRRSAEETDMQMLASAGDPMLS</sequence>
<organism evidence="2 3">
    <name type="scientific">Hibiscus syriacus</name>
    <name type="common">Rose of Sharon</name>
    <dbReference type="NCBI Taxonomy" id="106335"/>
    <lineage>
        <taxon>Eukaryota</taxon>
        <taxon>Viridiplantae</taxon>
        <taxon>Streptophyta</taxon>
        <taxon>Embryophyta</taxon>
        <taxon>Tracheophyta</taxon>
        <taxon>Spermatophyta</taxon>
        <taxon>Magnoliopsida</taxon>
        <taxon>eudicotyledons</taxon>
        <taxon>Gunneridae</taxon>
        <taxon>Pentapetalae</taxon>
        <taxon>rosids</taxon>
        <taxon>malvids</taxon>
        <taxon>Malvales</taxon>
        <taxon>Malvaceae</taxon>
        <taxon>Malvoideae</taxon>
        <taxon>Hibiscus</taxon>
    </lineage>
</organism>
<evidence type="ECO:0000313" key="3">
    <source>
        <dbReference type="Proteomes" id="UP000436088"/>
    </source>
</evidence>
<evidence type="ECO:0000256" key="1">
    <source>
        <dbReference type="SAM" id="MobiDB-lite"/>
    </source>
</evidence>
<dbReference type="EMBL" id="VEPZ02001117">
    <property type="protein sequence ID" value="KAE8693603.1"/>
    <property type="molecule type" value="Genomic_DNA"/>
</dbReference>
<comment type="caution">
    <text evidence="2">The sequence shown here is derived from an EMBL/GenBank/DDBJ whole genome shotgun (WGS) entry which is preliminary data.</text>
</comment>
<feature type="region of interest" description="Disordered" evidence="1">
    <location>
        <begin position="32"/>
        <end position="74"/>
    </location>
</feature>
<evidence type="ECO:0000313" key="2">
    <source>
        <dbReference type="EMBL" id="KAE8693603.1"/>
    </source>
</evidence>
<accession>A0A6A2ZP87</accession>
<keyword evidence="3" id="KW-1185">Reference proteome</keyword>
<dbReference type="Proteomes" id="UP000436088">
    <property type="component" value="Unassembled WGS sequence"/>
</dbReference>
<dbReference type="AlphaFoldDB" id="A0A6A2ZP87"/>
<protein>
    <submittedName>
        <fullName evidence="2">Uncharacterized protein</fullName>
    </submittedName>
</protein>
<reference evidence="2" key="1">
    <citation type="submission" date="2019-09" db="EMBL/GenBank/DDBJ databases">
        <title>Draft genome information of white flower Hibiscus syriacus.</title>
        <authorList>
            <person name="Kim Y.-M."/>
        </authorList>
    </citation>
    <scope>NUCLEOTIDE SEQUENCE [LARGE SCALE GENOMIC DNA]</scope>
    <source>
        <strain evidence="2">YM2019G1</strain>
    </source>
</reference>